<keyword evidence="3" id="KW-1185">Reference proteome</keyword>
<reference evidence="2" key="1">
    <citation type="journal article" date="2020" name="Stud. Mycol.">
        <title>101 Dothideomycetes genomes: a test case for predicting lifestyles and emergence of pathogens.</title>
        <authorList>
            <person name="Haridas S."/>
            <person name="Albert R."/>
            <person name="Binder M."/>
            <person name="Bloem J."/>
            <person name="Labutti K."/>
            <person name="Salamov A."/>
            <person name="Andreopoulos B."/>
            <person name="Baker S."/>
            <person name="Barry K."/>
            <person name="Bills G."/>
            <person name="Bluhm B."/>
            <person name="Cannon C."/>
            <person name="Castanera R."/>
            <person name="Culley D."/>
            <person name="Daum C."/>
            <person name="Ezra D."/>
            <person name="Gonzalez J."/>
            <person name="Henrissat B."/>
            <person name="Kuo A."/>
            <person name="Liang C."/>
            <person name="Lipzen A."/>
            <person name="Lutzoni F."/>
            <person name="Magnuson J."/>
            <person name="Mondo S."/>
            <person name="Nolan M."/>
            <person name="Ohm R."/>
            <person name="Pangilinan J."/>
            <person name="Park H.-J."/>
            <person name="Ramirez L."/>
            <person name="Alfaro M."/>
            <person name="Sun H."/>
            <person name="Tritt A."/>
            <person name="Yoshinaga Y."/>
            <person name="Zwiers L.-H."/>
            <person name="Turgeon B."/>
            <person name="Goodwin S."/>
            <person name="Spatafora J."/>
            <person name="Crous P."/>
            <person name="Grigoriev I."/>
        </authorList>
    </citation>
    <scope>NUCLEOTIDE SEQUENCE</scope>
    <source>
        <strain evidence="2">CBS 279.74</strain>
    </source>
</reference>
<name>A0A6G1JV58_9PLEO</name>
<proteinExistence type="predicted"/>
<dbReference type="OrthoDB" id="3796310at2759"/>
<evidence type="ECO:0000256" key="1">
    <source>
        <dbReference type="SAM" id="MobiDB-lite"/>
    </source>
</evidence>
<protein>
    <submittedName>
        <fullName evidence="2">Uncharacterized protein</fullName>
    </submittedName>
</protein>
<dbReference type="AlphaFoldDB" id="A0A6G1JV58"/>
<organism evidence="2 3">
    <name type="scientific">Pleomassaria siparia CBS 279.74</name>
    <dbReference type="NCBI Taxonomy" id="1314801"/>
    <lineage>
        <taxon>Eukaryota</taxon>
        <taxon>Fungi</taxon>
        <taxon>Dikarya</taxon>
        <taxon>Ascomycota</taxon>
        <taxon>Pezizomycotina</taxon>
        <taxon>Dothideomycetes</taxon>
        <taxon>Pleosporomycetidae</taxon>
        <taxon>Pleosporales</taxon>
        <taxon>Pleomassariaceae</taxon>
        <taxon>Pleomassaria</taxon>
    </lineage>
</organism>
<evidence type="ECO:0000313" key="2">
    <source>
        <dbReference type="EMBL" id="KAF2704162.1"/>
    </source>
</evidence>
<dbReference type="Proteomes" id="UP000799428">
    <property type="component" value="Unassembled WGS sequence"/>
</dbReference>
<evidence type="ECO:0000313" key="3">
    <source>
        <dbReference type="Proteomes" id="UP000799428"/>
    </source>
</evidence>
<feature type="region of interest" description="Disordered" evidence="1">
    <location>
        <begin position="1"/>
        <end position="33"/>
    </location>
</feature>
<gene>
    <name evidence="2" type="ORF">K504DRAFT_507179</name>
</gene>
<sequence length="170" mass="18550">LPSPPSPPSPPNLPSPPNPSSRPSRPSRPSPFSPLTQLQRYLIEIVTYTIDADFGLVSQALGCDESGTGTGTGSSSSPKKVTSILMDDEKEELFRLATIILDLHQKHLANQWNLTLDCDRAAIRTAISKPAMSMRINRDYILDVISTYAEYVDEDSTCPGVSLYEDGLLT</sequence>
<feature type="non-terminal residue" evidence="2">
    <location>
        <position position="1"/>
    </location>
</feature>
<dbReference type="EMBL" id="MU005783">
    <property type="protein sequence ID" value="KAF2704162.1"/>
    <property type="molecule type" value="Genomic_DNA"/>
</dbReference>
<feature type="compositionally biased region" description="Pro residues" evidence="1">
    <location>
        <begin position="1"/>
        <end position="32"/>
    </location>
</feature>
<accession>A0A6G1JV58</accession>